<dbReference type="InterPro" id="IPR036380">
    <property type="entry name" value="Isochorismatase-like_sf"/>
</dbReference>
<dbReference type="Pfam" id="PF00857">
    <property type="entry name" value="Isochorismatase"/>
    <property type="match status" value="1"/>
</dbReference>
<dbReference type="PANTHER" id="PTHR43540">
    <property type="entry name" value="PEROXYUREIDOACRYLATE/UREIDOACRYLATE AMIDOHYDROLASE-RELATED"/>
    <property type="match status" value="1"/>
</dbReference>
<dbReference type="Gene3D" id="3.40.50.850">
    <property type="entry name" value="Isochorismatase-like"/>
    <property type="match status" value="1"/>
</dbReference>
<dbReference type="PANTHER" id="PTHR43540:SF6">
    <property type="entry name" value="ISOCHORISMATASE-LIKE DOMAIN-CONTAINING PROTEIN"/>
    <property type="match status" value="1"/>
</dbReference>
<accession>A0A7G9TEN4</accession>
<organism evidence="3 4">
    <name type="scientific">Pseudoxanthomonas mexicana</name>
    <dbReference type="NCBI Taxonomy" id="128785"/>
    <lineage>
        <taxon>Bacteria</taxon>
        <taxon>Pseudomonadati</taxon>
        <taxon>Pseudomonadota</taxon>
        <taxon>Gammaproteobacteria</taxon>
        <taxon>Lysobacterales</taxon>
        <taxon>Lysobacteraceae</taxon>
        <taxon>Pseudoxanthomonas</taxon>
    </lineage>
</organism>
<dbReference type="RefSeq" id="WP_187573922.1">
    <property type="nucleotide sequence ID" value="NZ_CP060731.1"/>
</dbReference>
<protein>
    <submittedName>
        <fullName evidence="3">Cysteine hydrolase</fullName>
    </submittedName>
</protein>
<dbReference type="GeneID" id="81470060"/>
<dbReference type="CDD" id="cd00431">
    <property type="entry name" value="cysteine_hydrolases"/>
    <property type="match status" value="1"/>
</dbReference>
<evidence type="ECO:0000313" key="4">
    <source>
        <dbReference type="Proteomes" id="UP000515838"/>
    </source>
</evidence>
<dbReference type="InterPro" id="IPR000868">
    <property type="entry name" value="Isochorismatase-like_dom"/>
</dbReference>
<keyword evidence="1 3" id="KW-0378">Hydrolase</keyword>
<sequence>MSDTALLVLDMVNRFDFEGGDRLAKAARAIVPRIETLRARFDAAGAPTIYVNDNFSHWQGQFGDLVAACRDAGGASASIVQRLAPRPHDYHVLKPKHSGFLATPLAILLAKLGARRLVLTGLSADSCVLATAQGANMREYAVWVPQDAVAAITPARRRHALQVMAVGLGTRVDAVRAVTGLFPDPA</sequence>
<reference evidence="3 4" key="1">
    <citation type="submission" date="2020-08" db="EMBL/GenBank/DDBJ databases">
        <title>Streptomycin Non-resistant strain, P. mexicana.</title>
        <authorList>
            <person name="Ganesh-Kumar S."/>
            <person name="Zhe T."/>
            <person name="Yu Z."/>
            <person name="Min Y."/>
        </authorList>
    </citation>
    <scope>NUCLEOTIDE SEQUENCE [LARGE SCALE GENOMIC DNA]</scope>
    <source>
        <strain evidence="3 4">GTZY2</strain>
    </source>
</reference>
<proteinExistence type="predicted"/>
<dbReference type="GO" id="GO:0016787">
    <property type="term" value="F:hydrolase activity"/>
    <property type="evidence" value="ECO:0007669"/>
    <property type="project" value="UniProtKB-KW"/>
</dbReference>
<evidence type="ECO:0000313" key="3">
    <source>
        <dbReference type="EMBL" id="QNN78559.1"/>
    </source>
</evidence>
<dbReference type="EMBL" id="CP060731">
    <property type="protein sequence ID" value="QNN78559.1"/>
    <property type="molecule type" value="Genomic_DNA"/>
</dbReference>
<feature type="domain" description="Isochorismatase-like" evidence="2">
    <location>
        <begin position="4"/>
        <end position="165"/>
    </location>
</feature>
<name>A0A7G9TEN4_PSEMX</name>
<evidence type="ECO:0000259" key="2">
    <source>
        <dbReference type="Pfam" id="PF00857"/>
    </source>
</evidence>
<dbReference type="Proteomes" id="UP000515838">
    <property type="component" value="Chromosome"/>
</dbReference>
<dbReference type="InterPro" id="IPR050272">
    <property type="entry name" value="Isochorismatase-like_hydrls"/>
</dbReference>
<dbReference type="SUPFAM" id="SSF52499">
    <property type="entry name" value="Isochorismatase-like hydrolases"/>
    <property type="match status" value="1"/>
</dbReference>
<gene>
    <name evidence="3" type="ORF">IAE60_03720</name>
</gene>
<evidence type="ECO:0000256" key="1">
    <source>
        <dbReference type="ARBA" id="ARBA00022801"/>
    </source>
</evidence>
<dbReference type="AlphaFoldDB" id="A0A7G9TEN4"/>